<dbReference type="EMBL" id="SOAX01000005">
    <property type="protein sequence ID" value="TDT39485.1"/>
    <property type="molecule type" value="Genomic_DNA"/>
</dbReference>
<organism evidence="2 3">
    <name type="scientific">Halospina denitrificans</name>
    <dbReference type="NCBI Taxonomy" id="332522"/>
    <lineage>
        <taxon>Bacteria</taxon>
        <taxon>Pseudomonadati</taxon>
        <taxon>Pseudomonadota</taxon>
        <taxon>Gammaproteobacteria</taxon>
        <taxon>Halospina</taxon>
    </lineage>
</organism>
<keyword evidence="3" id="KW-1185">Reference proteome</keyword>
<evidence type="ECO:0000313" key="3">
    <source>
        <dbReference type="Proteomes" id="UP000295830"/>
    </source>
</evidence>
<proteinExistence type="predicted"/>
<comment type="caution">
    <text evidence="2">The sequence shown here is derived from an EMBL/GenBank/DDBJ whole genome shotgun (WGS) entry which is preliminary data.</text>
</comment>
<dbReference type="InterPro" id="IPR029044">
    <property type="entry name" value="Nucleotide-diphossugar_trans"/>
</dbReference>
<dbReference type="AlphaFoldDB" id="A0A4R7JNR5"/>
<reference evidence="2 3" key="1">
    <citation type="submission" date="2019-03" db="EMBL/GenBank/DDBJ databases">
        <title>Genomic Encyclopedia of Type Strains, Phase IV (KMG-IV): sequencing the most valuable type-strain genomes for metagenomic binning, comparative biology and taxonomic classification.</title>
        <authorList>
            <person name="Goeker M."/>
        </authorList>
    </citation>
    <scope>NUCLEOTIDE SEQUENCE [LARGE SCALE GENOMIC DNA]</scope>
    <source>
        <strain evidence="2 3">DSM 15505</strain>
    </source>
</reference>
<dbReference type="Proteomes" id="UP000295830">
    <property type="component" value="Unassembled WGS sequence"/>
</dbReference>
<dbReference type="InterPro" id="IPR001173">
    <property type="entry name" value="Glyco_trans_2-like"/>
</dbReference>
<dbReference type="GO" id="GO:0016758">
    <property type="term" value="F:hexosyltransferase activity"/>
    <property type="evidence" value="ECO:0007669"/>
    <property type="project" value="UniProtKB-ARBA"/>
</dbReference>
<dbReference type="PANTHER" id="PTHR22916">
    <property type="entry name" value="GLYCOSYLTRANSFERASE"/>
    <property type="match status" value="1"/>
</dbReference>
<accession>A0A4R7JNR5</accession>
<gene>
    <name evidence="2" type="ORF">DES49_2412</name>
</gene>
<sequence length="302" mass="34307">MVSVIMPAYNAEANIEEACCSVLGQTYKHIELLVIDDGSSDGTVRILERLQESDQRLKFHTIGNSGVSTARNFGINKANGTYIGFLDADDMYHPEKIQKQVNFLDSRACDAVVTGIQRFMDASSERQWLSRSFPPDLGENARFELTYNLPTNQYVLFNTVLAKRYVFEMGELYEPGLKTGEDWDLWIKLSRHFRFEGLAEPLFFYRKHETSSSAAYRETMTLNAHLSILNHAVTPGDSKSRIRRRVRSKYLEFLNNALFKGAYGDAAIIALKGCLLVGIFLDGRFYEILKDRLAEKLGSQRG</sequence>
<dbReference type="PANTHER" id="PTHR22916:SF3">
    <property type="entry name" value="UDP-GLCNAC:BETAGAL BETA-1,3-N-ACETYLGLUCOSAMINYLTRANSFERASE-LIKE PROTEIN 1"/>
    <property type="match status" value="1"/>
</dbReference>
<dbReference type="Gene3D" id="3.90.550.10">
    <property type="entry name" value="Spore Coat Polysaccharide Biosynthesis Protein SpsA, Chain A"/>
    <property type="match status" value="1"/>
</dbReference>
<name>A0A4R7JNR5_9GAMM</name>
<evidence type="ECO:0000259" key="1">
    <source>
        <dbReference type="Pfam" id="PF00535"/>
    </source>
</evidence>
<keyword evidence="2" id="KW-0808">Transferase</keyword>
<protein>
    <submittedName>
        <fullName evidence="2">Glycosyltransferase involved in cell wall biosynthesis</fullName>
    </submittedName>
</protein>
<dbReference type="SUPFAM" id="SSF53448">
    <property type="entry name" value="Nucleotide-diphospho-sugar transferases"/>
    <property type="match status" value="1"/>
</dbReference>
<dbReference type="Pfam" id="PF00535">
    <property type="entry name" value="Glycos_transf_2"/>
    <property type="match status" value="1"/>
</dbReference>
<feature type="domain" description="Glycosyltransferase 2-like" evidence="1">
    <location>
        <begin position="3"/>
        <end position="150"/>
    </location>
</feature>
<evidence type="ECO:0000313" key="2">
    <source>
        <dbReference type="EMBL" id="TDT39485.1"/>
    </source>
</evidence>